<dbReference type="GO" id="GO:0000213">
    <property type="term" value="F:tRNA-intron lyase activity"/>
    <property type="evidence" value="ECO:0007669"/>
    <property type="project" value="UniProtKB-UniRule"/>
</dbReference>
<reference evidence="7" key="2">
    <citation type="journal article" date="2022" name="Microbiol. Resour. Announc.">
        <title>Whole-Genome Sequence of Entomortierella parvispora E1425, a Mucoromycotan Fungus Associated with Burkholderiaceae-Related Endosymbiotic Bacteria.</title>
        <authorList>
            <person name="Herlambang A."/>
            <person name="Guo Y."/>
            <person name="Takashima Y."/>
            <person name="Narisawa K."/>
            <person name="Ohta H."/>
            <person name="Nishizawa T."/>
        </authorList>
    </citation>
    <scope>NUCLEOTIDE SEQUENCE</scope>
    <source>
        <strain evidence="7">E1425</strain>
    </source>
</reference>
<feature type="region of interest" description="Disordered" evidence="5">
    <location>
        <begin position="133"/>
        <end position="156"/>
    </location>
</feature>
<dbReference type="GO" id="GO:0000214">
    <property type="term" value="C:tRNA-intron endonuclease complex"/>
    <property type="evidence" value="ECO:0007669"/>
    <property type="project" value="UniProtKB-UniRule"/>
</dbReference>
<evidence type="ECO:0000313" key="7">
    <source>
        <dbReference type="EMBL" id="GJJ70488.1"/>
    </source>
</evidence>
<dbReference type="InterPro" id="IPR036167">
    <property type="entry name" value="tRNA_intron_Endo_cat-like_sf"/>
</dbReference>
<feature type="region of interest" description="Disordered" evidence="5">
    <location>
        <begin position="33"/>
        <end position="64"/>
    </location>
</feature>
<keyword evidence="3 4" id="KW-0456">Lyase</keyword>
<protein>
    <recommendedName>
        <fullName evidence="4">tRNA-splicing endonuclease subunit Sen2</fullName>
        <ecNumber evidence="4">4.6.1.16</ecNumber>
    </recommendedName>
</protein>
<feature type="domain" description="tRNA intron endonuclease catalytic" evidence="6">
    <location>
        <begin position="302"/>
        <end position="374"/>
    </location>
</feature>
<dbReference type="InterPro" id="IPR016589">
    <property type="entry name" value="tRNA_splic_SEN2"/>
</dbReference>
<evidence type="ECO:0000256" key="2">
    <source>
        <dbReference type="ARBA" id="ARBA00022694"/>
    </source>
</evidence>
<dbReference type="InterPro" id="IPR006676">
    <property type="entry name" value="tRNA_splic"/>
</dbReference>
<comment type="function">
    <text evidence="4">Constitutes one of the two catalytic subunit of the tRNA-splicing endonuclease complex, a complex responsible for identification and cleavage of the splice sites in pre-tRNA. It cleaves pre-tRNA at the 5'- and 3'-splice sites to release the intron. The products are an intron and two tRNA half-molecules bearing 2',3'-cyclic phosphate and 5'-OH termini. There are no conserved sequences at the splice sites, but the intron is invariably located at the same site in the gene, placing the splice sites an invariant distance from the constant structural features of the tRNA body.</text>
</comment>
<organism evidence="7 8">
    <name type="scientific">Entomortierella parvispora</name>
    <dbReference type="NCBI Taxonomy" id="205924"/>
    <lineage>
        <taxon>Eukaryota</taxon>
        <taxon>Fungi</taxon>
        <taxon>Fungi incertae sedis</taxon>
        <taxon>Mucoromycota</taxon>
        <taxon>Mortierellomycotina</taxon>
        <taxon>Mortierellomycetes</taxon>
        <taxon>Mortierellales</taxon>
        <taxon>Mortierellaceae</taxon>
        <taxon>Entomortierella</taxon>
    </lineage>
</organism>
<keyword evidence="8" id="KW-1185">Reference proteome</keyword>
<dbReference type="CDD" id="cd22363">
    <property type="entry name" value="tRNA-intron_lyase_C"/>
    <property type="match status" value="1"/>
</dbReference>
<comment type="caution">
    <text evidence="7">The sequence shown here is derived from an EMBL/GenBank/DDBJ whole genome shotgun (WGS) entry which is preliminary data.</text>
</comment>
<dbReference type="EMBL" id="BQFW01000004">
    <property type="protein sequence ID" value="GJJ70488.1"/>
    <property type="molecule type" value="Genomic_DNA"/>
</dbReference>
<evidence type="ECO:0000256" key="5">
    <source>
        <dbReference type="SAM" id="MobiDB-lite"/>
    </source>
</evidence>
<dbReference type="PANTHER" id="PTHR21227">
    <property type="entry name" value="TRNA-SPLICING ENDONUCLEASE SUBUNIT SEN2"/>
    <property type="match status" value="1"/>
</dbReference>
<dbReference type="Proteomes" id="UP000827284">
    <property type="component" value="Unassembled WGS sequence"/>
</dbReference>
<reference evidence="7" key="1">
    <citation type="submission" date="2021-11" db="EMBL/GenBank/DDBJ databases">
        <authorList>
            <person name="Herlambang A."/>
            <person name="Guo Y."/>
            <person name="Takashima Y."/>
            <person name="Nishizawa T."/>
        </authorList>
    </citation>
    <scope>NUCLEOTIDE SEQUENCE</scope>
    <source>
        <strain evidence="7">E1425</strain>
    </source>
</reference>
<feature type="region of interest" description="Disordered" evidence="5">
    <location>
        <begin position="381"/>
        <end position="401"/>
    </location>
</feature>
<evidence type="ECO:0000256" key="4">
    <source>
        <dbReference type="PIRNR" id="PIRNR011789"/>
    </source>
</evidence>
<sequence length="401" mass="45219">MAAGKRNTNRRQQYAVPFPLHFLQEELALQHQHQLLSRQPHDQRPQVHAPSTPSIPKKPSHIHDQHWSPIDPLLEAIRVLYEWSKGLSHSKRNRAQLTLIPAEFHPRGDAVWVVRSEDIKILFQQGFFGKGTLSRSEPTWKQRTTAENGGDQGLSLEEITRKRRIERAQLKKEKQSSPQTMAGSSIQAIPAGSKGSPKPIHATAATLSLTNNIPSQQSHLEDDEDYEHLQLSFEEAFFLVFAVECISVTPSGQSAVPMTIQECWLRFAQSSLEWTNTNESSLQTRRMSNSSGSFQWRADNPFIVRYVAYHYFRSQGWIVKDGLKYGTDFLLYRKGMVFGHSQYAVKVIPCASLDAVEQEMEQQGRSTSSKDRSAVLRGVAERCASDSTLTSPSGSTPLSNH</sequence>
<dbReference type="AlphaFoldDB" id="A0A9P3H5N2"/>
<name>A0A9P3H5N2_9FUNG</name>
<dbReference type="PIRSF" id="PIRSF011789">
    <property type="entry name" value="tRNA_splic_SEN2"/>
    <property type="match status" value="1"/>
</dbReference>
<feature type="compositionally biased region" description="Polar residues" evidence="5">
    <location>
        <begin position="133"/>
        <end position="147"/>
    </location>
</feature>
<evidence type="ECO:0000259" key="6">
    <source>
        <dbReference type="Pfam" id="PF01974"/>
    </source>
</evidence>
<dbReference type="Gene3D" id="3.40.1350.10">
    <property type="match status" value="1"/>
</dbReference>
<dbReference type="OrthoDB" id="10249562at2759"/>
<dbReference type="GO" id="GO:0005737">
    <property type="term" value="C:cytoplasm"/>
    <property type="evidence" value="ECO:0007669"/>
    <property type="project" value="TreeGrafter"/>
</dbReference>
<keyword evidence="2 4" id="KW-0819">tRNA processing</keyword>
<evidence type="ECO:0000313" key="8">
    <source>
        <dbReference type="Proteomes" id="UP000827284"/>
    </source>
</evidence>
<feature type="compositionally biased region" description="Low complexity" evidence="5">
    <location>
        <begin position="385"/>
        <end position="401"/>
    </location>
</feature>
<keyword evidence="7" id="KW-0540">Nuclease</keyword>
<proteinExistence type="inferred from homology"/>
<keyword evidence="7" id="KW-0378">Hydrolase</keyword>
<dbReference type="GO" id="GO:0003676">
    <property type="term" value="F:nucleic acid binding"/>
    <property type="evidence" value="ECO:0007669"/>
    <property type="project" value="InterPro"/>
</dbReference>
<comment type="similarity">
    <text evidence="1 4">Belongs to the tRNA-intron endonuclease family.</text>
</comment>
<gene>
    <name evidence="7" type="ORF">EMPS_02837</name>
</gene>
<evidence type="ECO:0000256" key="1">
    <source>
        <dbReference type="ARBA" id="ARBA00008078"/>
    </source>
</evidence>
<dbReference type="EC" id="4.6.1.16" evidence="4"/>
<dbReference type="InterPro" id="IPR011856">
    <property type="entry name" value="tRNA_endonuc-like_dom_sf"/>
</dbReference>
<accession>A0A9P3H5N2</accession>
<keyword evidence="7" id="KW-0255">Endonuclease</keyword>
<dbReference type="GO" id="GO:0000379">
    <property type="term" value="P:tRNA-type intron splice site recognition and cleavage"/>
    <property type="evidence" value="ECO:0007669"/>
    <property type="project" value="TreeGrafter"/>
</dbReference>
<dbReference type="InterPro" id="IPR006677">
    <property type="entry name" value="tRNA_intron_Endonuc_cat-like"/>
</dbReference>
<evidence type="ECO:0000256" key="3">
    <source>
        <dbReference type="ARBA" id="ARBA00023239"/>
    </source>
</evidence>
<dbReference type="Pfam" id="PF01974">
    <property type="entry name" value="tRNA_int_endo"/>
    <property type="match status" value="1"/>
</dbReference>
<dbReference type="PANTHER" id="PTHR21227:SF0">
    <property type="entry name" value="TRNA-SPLICING ENDONUCLEASE SUBUNIT SEN2"/>
    <property type="match status" value="1"/>
</dbReference>
<dbReference type="SUPFAM" id="SSF53032">
    <property type="entry name" value="tRNA-intron endonuclease catalytic domain-like"/>
    <property type="match status" value="1"/>
</dbReference>